<feature type="compositionally biased region" description="Basic and acidic residues" evidence="1">
    <location>
        <begin position="858"/>
        <end position="869"/>
    </location>
</feature>
<gene>
    <name evidence="2" type="ORF">PECUL_23A034543</name>
</gene>
<keyword evidence="3" id="KW-1185">Reference proteome</keyword>
<proteinExistence type="predicted"/>
<feature type="region of interest" description="Disordered" evidence="1">
    <location>
        <begin position="534"/>
        <end position="593"/>
    </location>
</feature>
<feature type="region of interest" description="Disordered" evidence="1">
    <location>
        <begin position="618"/>
        <end position="684"/>
    </location>
</feature>
<accession>A0AAD1RMN5</accession>
<feature type="compositionally biased region" description="Basic and acidic residues" evidence="1">
    <location>
        <begin position="626"/>
        <end position="648"/>
    </location>
</feature>
<dbReference type="InterPro" id="IPR037656">
    <property type="entry name" value="DUF5525"/>
</dbReference>
<dbReference type="Gene3D" id="2.80.10.70">
    <property type="entry name" value="Spindlin/Ssty"/>
    <property type="match status" value="1"/>
</dbReference>
<dbReference type="Proteomes" id="UP001295444">
    <property type="component" value="Chromosome 03"/>
</dbReference>
<dbReference type="PANTHER" id="PTHR28422:SF1">
    <property type="entry name" value="SIMILAR TO HUMAN CHROMOSOME 15 OPEN READING FRAME 39"/>
    <property type="match status" value="1"/>
</dbReference>
<evidence type="ECO:0000313" key="2">
    <source>
        <dbReference type="EMBL" id="CAH2273466.1"/>
    </source>
</evidence>
<feature type="compositionally biased region" description="Basic and acidic residues" evidence="1">
    <location>
        <begin position="1176"/>
        <end position="1187"/>
    </location>
</feature>
<dbReference type="InterPro" id="IPR042567">
    <property type="entry name" value="SPIN/Ssty_sf"/>
</dbReference>
<sequence>MLLCFFFSPGEGLLPQSGTTETVGIMAGKRQTSLQDSMIYGKMSRVEAEPQKCPVKKTSHEDMLSYKSFLAYSMPGFEQHSTSNPWSSTTAYLQYTGNALNQHLRTEEASVRCQSQEAERLHNHSQFHEMSGNHLQVQQHHQVLRYPLPSSHVYPPLAVPRPVYMNPTNFVDTNYATRGLSVQGRPPLIHAQTVEWNSAHFAYPSPPIYPAGVNKKLHSVHTAEHGKLPLGVQEMTGSCRHKEDVSSHQEPFIDRYTPFAEPNPLILYAQGETAIGRQKSSAFNSITHKHQNYMSGALQDNIDSRLGPVHPRSHYSSDGVSYPHQSTFYNYSENTNFLPYLGMRTIVNPNEEHGVKMAKVNRDLSMGMSDTSRHLKMNEKYAHREERMATIQKDVVQNVCSTQVNREMQLASNSAKWDMRASSVPMDQELQVRMTQLNRNIWVTPSKESSESHKERHVGVAHGNSSMQKVGQSSHLLTSVSSGDLHSTKTVQENLLSSQQNSTLNSHSSYINKDAVCVNSNGICVQQSKVNSENVRHCLSTPERSSPESHLLGTRGEKLRSNEREPALPSPKIHCHSDSLEPESDNNGPCSPPMPVINDVFSLAPYRDYLEGTAPHPFPLLRGHGGKNEESALRLSTPERKKENEKVLTESSTPDSVQKHHGHQSPTKSKNIKETDAEPDSFNPAEVEEVVLDLSLKKPLHPCSPHNNQGAYHSPNACSSTLELSKTSTSQVVTEYPLSTTKHSTACSSAKVSIGACTEVNPQAGIHGFPQTTISCLKSTFMQSSTGSSSQTSVLCFPQNSSSCFSPSLFFSTVQSPTKWASRASLLPPYTNATCSQQNVPPSVSKNLSHCSTPFQVHSKETRKERTRYPSDSSLVSPASEPDNEGNGFHSSKSFLFKKYKLQKLGPHGGETQLTECNSATRTLPSPFPLLSESVHSLPPSAPESSPTLGEANVSLASGGETAVGGTGRQFNELHHSVRAAISNSVTCSPPALLQDWLLKSKETERPKSPEKSKAISRTPEPSQDHELWLTFDGVRMLLHKLLSNLETFMFTRRCPFPHVIRAGAIFIPIYLVKEVLFTELVSASVDRVLQRHKVELRPTTLSEEKLLREKRLKDCPSRLLKLLALKQLPDVYPDLLHLYWGFCVQNQLGNCAQIALKEKGESQPKETLESSSEGFPKKEASTQKRDSSLILKLHRISQPCGNHVYRAQKLKLSQDKGADGKPKKQMCLKKNVVRKYKKCPYRKRRRGLRKRTGKGNPNLVGRRILHLFDDGKRETWFSGKVVRVHRPSENPKDTQYEVWYDDEPGTRYFLELLQDYEKGWLRFEKSAAKKAKA</sequence>
<name>A0AAD1RMN5_PELCU</name>
<dbReference type="PANTHER" id="PTHR28422">
    <property type="entry name" value="SIMILAR TO HUMAN CHROMOSOME 15 OPEN READING FRAME 39"/>
    <property type="match status" value="1"/>
</dbReference>
<evidence type="ECO:0000313" key="3">
    <source>
        <dbReference type="Proteomes" id="UP001295444"/>
    </source>
</evidence>
<reference evidence="2" key="1">
    <citation type="submission" date="2022-03" db="EMBL/GenBank/DDBJ databases">
        <authorList>
            <person name="Alioto T."/>
            <person name="Alioto T."/>
            <person name="Gomez Garrido J."/>
        </authorList>
    </citation>
    <scope>NUCLEOTIDE SEQUENCE</scope>
</reference>
<feature type="region of interest" description="Disordered" evidence="1">
    <location>
        <begin position="855"/>
        <end position="888"/>
    </location>
</feature>
<dbReference type="EMBL" id="OW240914">
    <property type="protein sequence ID" value="CAH2273466.1"/>
    <property type="molecule type" value="Genomic_DNA"/>
</dbReference>
<organism evidence="2 3">
    <name type="scientific">Pelobates cultripes</name>
    <name type="common">Western spadefoot toad</name>
    <dbReference type="NCBI Taxonomy" id="61616"/>
    <lineage>
        <taxon>Eukaryota</taxon>
        <taxon>Metazoa</taxon>
        <taxon>Chordata</taxon>
        <taxon>Craniata</taxon>
        <taxon>Vertebrata</taxon>
        <taxon>Euteleostomi</taxon>
        <taxon>Amphibia</taxon>
        <taxon>Batrachia</taxon>
        <taxon>Anura</taxon>
        <taxon>Pelobatoidea</taxon>
        <taxon>Pelobatidae</taxon>
        <taxon>Pelobates</taxon>
    </lineage>
</organism>
<protein>
    <submittedName>
        <fullName evidence="2">Uncharacterized protein</fullName>
    </submittedName>
</protein>
<dbReference type="Pfam" id="PF17663">
    <property type="entry name" value="DUF5525"/>
    <property type="match status" value="2"/>
</dbReference>
<feature type="compositionally biased region" description="Basic and acidic residues" evidence="1">
    <location>
        <begin position="555"/>
        <end position="566"/>
    </location>
</feature>
<evidence type="ECO:0000256" key="1">
    <source>
        <dbReference type="SAM" id="MobiDB-lite"/>
    </source>
</evidence>
<feature type="region of interest" description="Disordered" evidence="1">
    <location>
        <begin position="1163"/>
        <end position="1187"/>
    </location>
</feature>